<feature type="transmembrane region" description="Helical" evidence="1">
    <location>
        <begin position="37"/>
        <end position="64"/>
    </location>
</feature>
<dbReference type="Proteomes" id="UP000274504">
    <property type="component" value="Unassembled WGS sequence"/>
</dbReference>
<name>A0A3P6ZLR4_HYMDI</name>
<dbReference type="AlphaFoldDB" id="A0A3P6ZLR4"/>
<evidence type="ECO:0000256" key="1">
    <source>
        <dbReference type="SAM" id="Phobius"/>
    </source>
</evidence>
<evidence type="ECO:0000313" key="3">
    <source>
        <dbReference type="Proteomes" id="UP000274504"/>
    </source>
</evidence>
<feature type="transmembrane region" description="Helical" evidence="1">
    <location>
        <begin position="85"/>
        <end position="106"/>
    </location>
</feature>
<gene>
    <name evidence="2" type="ORF">HDID_LOCUS6437</name>
</gene>
<evidence type="ECO:0000313" key="2">
    <source>
        <dbReference type="EMBL" id="VDL58755.1"/>
    </source>
</evidence>
<protein>
    <submittedName>
        <fullName evidence="2">Uncharacterized protein</fullName>
    </submittedName>
</protein>
<dbReference type="EMBL" id="UYSG01005417">
    <property type="protein sequence ID" value="VDL58755.1"/>
    <property type="molecule type" value="Genomic_DNA"/>
</dbReference>
<keyword evidence="1" id="KW-1133">Transmembrane helix</keyword>
<accession>A0A3P6ZLR4</accession>
<keyword evidence="1" id="KW-0812">Transmembrane</keyword>
<keyword evidence="1" id="KW-0472">Membrane</keyword>
<organism evidence="2 3">
    <name type="scientific">Hymenolepis diminuta</name>
    <name type="common">Rat tapeworm</name>
    <dbReference type="NCBI Taxonomy" id="6216"/>
    <lineage>
        <taxon>Eukaryota</taxon>
        <taxon>Metazoa</taxon>
        <taxon>Spiralia</taxon>
        <taxon>Lophotrochozoa</taxon>
        <taxon>Platyhelminthes</taxon>
        <taxon>Cestoda</taxon>
        <taxon>Eucestoda</taxon>
        <taxon>Cyclophyllidea</taxon>
        <taxon>Hymenolepididae</taxon>
        <taxon>Hymenolepis</taxon>
    </lineage>
</organism>
<proteinExistence type="predicted"/>
<sequence>MVLFSGLGHCITFGLSDYTYAENATEIADHEASRLSYVKIGVAIGMFAITAGACSLPVIVITCITRRICSHHSGSRSSALNPPSYTLGVSHLYLFLLVYHFIYYHYEFVHLHSLEEVLVCRARDFVLESCSLTYIRGHSEIECLQCTFISHAFERALDKLNFSI</sequence>
<reference evidence="2 3" key="1">
    <citation type="submission" date="2018-11" db="EMBL/GenBank/DDBJ databases">
        <authorList>
            <consortium name="Pathogen Informatics"/>
        </authorList>
    </citation>
    <scope>NUCLEOTIDE SEQUENCE [LARGE SCALE GENOMIC DNA]</scope>
</reference>